<dbReference type="AlphaFoldDB" id="A0A1H1WTW3"/>
<dbReference type="PANTHER" id="PTHR30483">
    <property type="entry name" value="LEUCINE-SPECIFIC-BINDING PROTEIN"/>
    <property type="match status" value="1"/>
</dbReference>
<keyword evidence="3" id="KW-0029">Amino-acid transport</keyword>
<dbReference type="RefSeq" id="WP_146688514.1">
    <property type="nucleotide sequence ID" value="NZ_LT629750.1"/>
</dbReference>
<proteinExistence type="inferred from homology"/>
<dbReference type="InterPro" id="IPR051010">
    <property type="entry name" value="BCAA_transport"/>
</dbReference>
<evidence type="ECO:0000256" key="2">
    <source>
        <dbReference type="ARBA" id="ARBA00022729"/>
    </source>
</evidence>
<dbReference type="Gene3D" id="3.40.50.2300">
    <property type="match status" value="2"/>
</dbReference>
<evidence type="ECO:0000256" key="1">
    <source>
        <dbReference type="ARBA" id="ARBA00010062"/>
    </source>
</evidence>
<dbReference type="InterPro" id="IPR028081">
    <property type="entry name" value="Leu-bd"/>
</dbReference>
<dbReference type="CDD" id="cd06329">
    <property type="entry name" value="PBP1_SBP-like"/>
    <property type="match status" value="1"/>
</dbReference>
<feature type="domain" description="Leucine-binding protein" evidence="5">
    <location>
        <begin position="27"/>
        <end position="371"/>
    </location>
</feature>
<dbReference type="InterPro" id="IPR028082">
    <property type="entry name" value="Peripla_BP_I"/>
</dbReference>
<dbReference type="SUPFAM" id="SSF53822">
    <property type="entry name" value="Periplasmic binding protein-like I"/>
    <property type="match status" value="1"/>
</dbReference>
<feature type="signal peptide" evidence="4">
    <location>
        <begin position="1"/>
        <end position="24"/>
    </location>
</feature>
<dbReference type="EMBL" id="LT629750">
    <property type="protein sequence ID" value="SDT00623.1"/>
    <property type="molecule type" value="Genomic_DNA"/>
</dbReference>
<name>A0A1H1WTW3_9BRAD</name>
<keyword evidence="2 4" id="KW-0732">Signal</keyword>
<dbReference type="Proteomes" id="UP000243904">
    <property type="component" value="Chromosome I"/>
</dbReference>
<protein>
    <submittedName>
        <fullName evidence="6">Amino acid/amide ABC transporter substrate-binding protein, HAAT family</fullName>
    </submittedName>
</protein>
<accession>A0A1H1WTW3</accession>
<evidence type="ECO:0000313" key="7">
    <source>
        <dbReference type="Proteomes" id="UP000243904"/>
    </source>
</evidence>
<evidence type="ECO:0000313" key="6">
    <source>
        <dbReference type="EMBL" id="SDT00623.1"/>
    </source>
</evidence>
<reference evidence="7" key="1">
    <citation type="submission" date="2016-10" db="EMBL/GenBank/DDBJ databases">
        <authorList>
            <person name="Varghese N."/>
            <person name="Submissions S."/>
        </authorList>
    </citation>
    <scope>NUCLEOTIDE SEQUENCE [LARGE SCALE GENOMIC DNA]</scope>
    <source>
        <strain evidence="7">GAS369</strain>
    </source>
</reference>
<comment type="similarity">
    <text evidence="1">Belongs to the leucine-binding protein family.</text>
</comment>
<feature type="chain" id="PRO_5009264795" evidence="4">
    <location>
        <begin position="25"/>
        <end position="413"/>
    </location>
</feature>
<dbReference type="PANTHER" id="PTHR30483:SF37">
    <property type="entry name" value="ABC TRANSPORTER SUBSTRATE-BINDING PROTEIN"/>
    <property type="match status" value="1"/>
</dbReference>
<keyword evidence="7" id="KW-1185">Reference proteome</keyword>
<organism evidence="6 7">
    <name type="scientific">Bradyrhizobium canariense</name>
    <dbReference type="NCBI Taxonomy" id="255045"/>
    <lineage>
        <taxon>Bacteria</taxon>
        <taxon>Pseudomonadati</taxon>
        <taxon>Pseudomonadota</taxon>
        <taxon>Alphaproteobacteria</taxon>
        <taxon>Hyphomicrobiales</taxon>
        <taxon>Nitrobacteraceae</taxon>
        <taxon>Bradyrhizobium</taxon>
    </lineage>
</organism>
<gene>
    <name evidence="6" type="ORF">SAMN05444158_4015</name>
</gene>
<keyword evidence="3" id="KW-0813">Transport</keyword>
<dbReference type="GO" id="GO:0006865">
    <property type="term" value="P:amino acid transport"/>
    <property type="evidence" value="ECO:0007669"/>
    <property type="project" value="UniProtKB-KW"/>
</dbReference>
<dbReference type="Pfam" id="PF13458">
    <property type="entry name" value="Peripla_BP_6"/>
    <property type="match status" value="1"/>
</dbReference>
<evidence type="ECO:0000259" key="5">
    <source>
        <dbReference type="Pfam" id="PF13458"/>
    </source>
</evidence>
<evidence type="ECO:0000256" key="3">
    <source>
        <dbReference type="ARBA" id="ARBA00022970"/>
    </source>
</evidence>
<sequence length="413" mass="45164">MRKTLAMTALALSVLSVTAMSAAAEDTVKIGYIDPLSGGGASVGEVGLKTFQFLADELNAKGGIQGKKVEIVPLDNKTNPQESLIQAQKAIDAGVRFLTQGNGSAVASALSDFVTKYNERNPGKEVLYFNYAAVDPILTNAKCSFWHFRWDANSDIKMEALTNYMKTVPSIKNVYLINQDYSFGESVRSTAKAMLAAKRPDIKIVGDELHPLLKITDFAPYIAKIKASGADTVITGNWGQDFALLLKAAADAGLKVNWYTYYAGGTGGPTAIKQANLDHQVFQITEGIANIDNPSSQEFEKALRAKYDFSLFYPRAVNEMRMLAAAADKAKSLDPVKVAQALEGLEFEVFDGGKGYMRKDDHQFFQPIYISSFGDRSAKEPFDEEKTGWGWKLVAKIDTPATELPTTCKMERP</sequence>
<evidence type="ECO:0000256" key="4">
    <source>
        <dbReference type="SAM" id="SignalP"/>
    </source>
</evidence>